<dbReference type="Proteomes" id="UP000712600">
    <property type="component" value="Unassembled WGS sequence"/>
</dbReference>
<name>A0A8S9PMX6_BRACR</name>
<organism evidence="2 3">
    <name type="scientific">Brassica cretica</name>
    <name type="common">Mustard</name>
    <dbReference type="NCBI Taxonomy" id="69181"/>
    <lineage>
        <taxon>Eukaryota</taxon>
        <taxon>Viridiplantae</taxon>
        <taxon>Streptophyta</taxon>
        <taxon>Embryophyta</taxon>
        <taxon>Tracheophyta</taxon>
        <taxon>Spermatophyta</taxon>
        <taxon>Magnoliopsida</taxon>
        <taxon>eudicotyledons</taxon>
        <taxon>Gunneridae</taxon>
        <taxon>Pentapetalae</taxon>
        <taxon>rosids</taxon>
        <taxon>malvids</taxon>
        <taxon>Brassicales</taxon>
        <taxon>Brassicaceae</taxon>
        <taxon>Brassiceae</taxon>
        <taxon>Brassica</taxon>
    </lineage>
</organism>
<evidence type="ECO:0000313" key="2">
    <source>
        <dbReference type="EMBL" id="KAF3522159.1"/>
    </source>
</evidence>
<feature type="compositionally biased region" description="Basic and acidic residues" evidence="1">
    <location>
        <begin position="1"/>
        <end position="14"/>
    </location>
</feature>
<dbReference type="AlphaFoldDB" id="A0A8S9PMX6"/>
<evidence type="ECO:0000256" key="1">
    <source>
        <dbReference type="SAM" id="MobiDB-lite"/>
    </source>
</evidence>
<proteinExistence type="predicted"/>
<gene>
    <name evidence="2" type="ORF">F2Q69_00045906</name>
</gene>
<dbReference type="EMBL" id="QGKX02001347">
    <property type="protein sequence ID" value="KAF3522159.1"/>
    <property type="molecule type" value="Genomic_DNA"/>
</dbReference>
<reference evidence="2" key="1">
    <citation type="submission" date="2019-12" db="EMBL/GenBank/DDBJ databases">
        <title>Genome sequencing and annotation of Brassica cretica.</title>
        <authorList>
            <person name="Studholme D.J."/>
            <person name="Sarris P."/>
        </authorList>
    </citation>
    <scope>NUCLEOTIDE SEQUENCE</scope>
    <source>
        <strain evidence="2">PFS-109/04</strain>
        <tissue evidence="2">Leaf</tissue>
    </source>
</reference>
<comment type="caution">
    <text evidence="2">The sequence shown here is derived from an EMBL/GenBank/DDBJ whole genome shotgun (WGS) entry which is preliminary data.</text>
</comment>
<protein>
    <submittedName>
        <fullName evidence="2">Uncharacterized protein</fullName>
    </submittedName>
</protein>
<sequence length="97" mass="11075">MVETRNGGDREKTMGMESAKSLDLQQLQEEMEVAKINYDKLARNDRATTGKLDSMATKVDLVERKIEEIATDSTTRFVTLERQITHITDVLTRLEES</sequence>
<evidence type="ECO:0000313" key="3">
    <source>
        <dbReference type="Proteomes" id="UP000712600"/>
    </source>
</evidence>
<feature type="region of interest" description="Disordered" evidence="1">
    <location>
        <begin position="1"/>
        <end position="22"/>
    </location>
</feature>
<accession>A0A8S9PMX6</accession>